<gene>
    <name evidence="2" type="ORF">K402DRAFT_355789</name>
</gene>
<dbReference type="Pfam" id="PF06041">
    <property type="entry name" value="DUF924"/>
    <property type="match status" value="1"/>
</dbReference>
<dbReference type="InterPro" id="IPR010323">
    <property type="entry name" value="DUF924"/>
</dbReference>
<protein>
    <recommendedName>
        <fullName evidence="4">DUF924-domain-containing protein</fullName>
    </recommendedName>
</protein>
<evidence type="ECO:0008006" key="4">
    <source>
        <dbReference type="Google" id="ProtNLM"/>
    </source>
</evidence>
<dbReference type="InterPro" id="IPR011990">
    <property type="entry name" value="TPR-like_helical_dom_sf"/>
</dbReference>
<feature type="non-terminal residue" evidence="2">
    <location>
        <position position="276"/>
    </location>
</feature>
<accession>A0A6G1H060</accession>
<reference evidence="2" key="1">
    <citation type="journal article" date="2020" name="Stud. Mycol.">
        <title>101 Dothideomycetes genomes: a test case for predicting lifestyles and emergence of pathogens.</title>
        <authorList>
            <person name="Haridas S."/>
            <person name="Albert R."/>
            <person name="Binder M."/>
            <person name="Bloem J."/>
            <person name="Labutti K."/>
            <person name="Salamov A."/>
            <person name="Andreopoulos B."/>
            <person name="Baker S."/>
            <person name="Barry K."/>
            <person name="Bills G."/>
            <person name="Bluhm B."/>
            <person name="Cannon C."/>
            <person name="Castanera R."/>
            <person name="Culley D."/>
            <person name="Daum C."/>
            <person name="Ezra D."/>
            <person name="Gonzalez J."/>
            <person name="Henrissat B."/>
            <person name="Kuo A."/>
            <person name="Liang C."/>
            <person name="Lipzen A."/>
            <person name="Lutzoni F."/>
            <person name="Magnuson J."/>
            <person name="Mondo S."/>
            <person name="Nolan M."/>
            <person name="Ohm R."/>
            <person name="Pangilinan J."/>
            <person name="Park H.-J."/>
            <person name="Ramirez L."/>
            <person name="Alfaro M."/>
            <person name="Sun H."/>
            <person name="Tritt A."/>
            <person name="Yoshinaga Y."/>
            <person name="Zwiers L.-H."/>
            <person name="Turgeon B."/>
            <person name="Goodwin S."/>
            <person name="Spatafora J."/>
            <person name="Crous P."/>
            <person name="Grigoriev I."/>
        </authorList>
    </citation>
    <scope>NUCLEOTIDE SEQUENCE</scope>
    <source>
        <strain evidence="2">CBS 113979</strain>
    </source>
</reference>
<evidence type="ECO:0000313" key="2">
    <source>
        <dbReference type="EMBL" id="KAF1986410.1"/>
    </source>
</evidence>
<feature type="region of interest" description="Disordered" evidence="1">
    <location>
        <begin position="255"/>
        <end position="276"/>
    </location>
</feature>
<dbReference type="Gene3D" id="1.20.58.320">
    <property type="entry name" value="TPR-like"/>
    <property type="match status" value="1"/>
</dbReference>
<keyword evidence="3" id="KW-1185">Reference proteome</keyword>
<organism evidence="2 3">
    <name type="scientific">Aulographum hederae CBS 113979</name>
    <dbReference type="NCBI Taxonomy" id="1176131"/>
    <lineage>
        <taxon>Eukaryota</taxon>
        <taxon>Fungi</taxon>
        <taxon>Dikarya</taxon>
        <taxon>Ascomycota</taxon>
        <taxon>Pezizomycotina</taxon>
        <taxon>Dothideomycetes</taxon>
        <taxon>Pleosporomycetidae</taxon>
        <taxon>Aulographales</taxon>
        <taxon>Aulographaceae</taxon>
    </lineage>
</organism>
<dbReference type="Proteomes" id="UP000800041">
    <property type="component" value="Unassembled WGS sequence"/>
</dbReference>
<evidence type="ECO:0000256" key="1">
    <source>
        <dbReference type="SAM" id="MobiDB-lite"/>
    </source>
</evidence>
<feature type="compositionally biased region" description="Basic and acidic residues" evidence="1">
    <location>
        <begin position="267"/>
        <end position="276"/>
    </location>
</feature>
<evidence type="ECO:0000313" key="3">
    <source>
        <dbReference type="Proteomes" id="UP000800041"/>
    </source>
</evidence>
<dbReference type="Gene3D" id="1.25.40.10">
    <property type="entry name" value="Tetratricopeptide repeat domain"/>
    <property type="match status" value="1"/>
</dbReference>
<dbReference type="SUPFAM" id="SSF48452">
    <property type="entry name" value="TPR-like"/>
    <property type="match status" value="1"/>
</dbReference>
<name>A0A6G1H060_9PEZI</name>
<dbReference type="AlphaFoldDB" id="A0A6G1H060"/>
<dbReference type="EMBL" id="ML977157">
    <property type="protein sequence ID" value="KAF1986410.1"/>
    <property type="molecule type" value="Genomic_DNA"/>
</dbReference>
<sequence length="276" mass="30671">MSTHPPPTFTLNNSLCNPTFYTTIRSIWFSDVPPNSTTPPPSLSKKWFGRGTAAENSAFDSLCTSTARGALDSISPKNYPLPSFVDHSTDEAAAITLAAPFLSEIEVKEGTGDDAAEYRRAAETALSLFLLLDQFSRNIFRGERQGVVYTHYDRLSLALLKVILSASDSNPAASDQHPLFLSSPALRTWFYMPLMHSEALADHDLLSALQWKMIAEAQVRGDEGAVEFVGEGQKFEEMHRRILERWGRYPHRNEAVGRSTGAEEEEWLRGGGERFG</sequence>
<dbReference type="OrthoDB" id="414698at2759"/>
<proteinExistence type="predicted"/>